<accession>A0ABM0MB82</accession>
<protein>
    <submittedName>
        <fullName evidence="2">EF-hand calcium-binding domain-containing protein 1-like</fullName>
    </submittedName>
</protein>
<name>A0ABM0MB82_SACKO</name>
<dbReference type="Gene3D" id="1.10.238.10">
    <property type="entry name" value="EF-hand"/>
    <property type="match status" value="1"/>
</dbReference>
<dbReference type="SUPFAM" id="SSF47473">
    <property type="entry name" value="EF-hand"/>
    <property type="match status" value="1"/>
</dbReference>
<dbReference type="InterPro" id="IPR011992">
    <property type="entry name" value="EF-hand-dom_pair"/>
</dbReference>
<reference evidence="2" key="1">
    <citation type="submission" date="2025-08" db="UniProtKB">
        <authorList>
            <consortium name="RefSeq"/>
        </authorList>
    </citation>
    <scope>IDENTIFICATION</scope>
    <source>
        <tissue evidence="2">Testes</tissue>
    </source>
</reference>
<proteinExistence type="predicted"/>
<dbReference type="Proteomes" id="UP000694865">
    <property type="component" value="Unplaced"/>
</dbReference>
<sequence length="130" mass="14390">MGVELSYHKSARNSSVIEKINYIHIDAIRKAYYNIKSCRLSAGHVDKNTFLHCLDLEETIGDKIFTAFDCDKTGLINWRECLSGLSLCVNGSLREKSTALFKLNKISSPDKGVTPAVLQGILKKSLDAAL</sequence>
<keyword evidence="1" id="KW-1185">Reference proteome</keyword>
<feature type="non-terminal residue" evidence="2">
    <location>
        <position position="130"/>
    </location>
</feature>
<evidence type="ECO:0000313" key="2">
    <source>
        <dbReference type="RefSeq" id="XP_006817273.1"/>
    </source>
</evidence>
<dbReference type="RefSeq" id="XP_006817273.1">
    <property type="nucleotide sequence ID" value="XM_006817210.1"/>
</dbReference>
<gene>
    <name evidence="2" type="primary">LOC102807936</name>
</gene>
<evidence type="ECO:0000313" key="1">
    <source>
        <dbReference type="Proteomes" id="UP000694865"/>
    </source>
</evidence>
<organism evidence="1 2">
    <name type="scientific">Saccoglossus kowalevskii</name>
    <name type="common">Acorn worm</name>
    <dbReference type="NCBI Taxonomy" id="10224"/>
    <lineage>
        <taxon>Eukaryota</taxon>
        <taxon>Metazoa</taxon>
        <taxon>Hemichordata</taxon>
        <taxon>Enteropneusta</taxon>
        <taxon>Harrimaniidae</taxon>
        <taxon>Saccoglossus</taxon>
    </lineage>
</organism>
<dbReference type="GeneID" id="102807936"/>